<dbReference type="GO" id="GO:0000976">
    <property type="term" value="F:transcription cis-regulatory region binding"/>
    <property type="evidence" value="ECO:0007669"/>
    <property type="project" value="TreeGrafter"/>
</dbReference>
<dbReference type="SMART" id="SM00354">
    <property type="entry name" value="HTH_LACI"/>
    <property type="match status" value="1"/>
</dbReference>
<dbReference type="Pfam" id="PF13377">
    <property type="entry name" value="Peripla_BP_3"/>
    <property type="match status" value="1"/>
</dbReference>
<dbReference type="RefSeq" id="WP_047930684.1">
    <property type="nucleotide sequence ID" value="NZ_CP045272.1"/>
</dbReference>
<dbReference type="CDD" id="cd06267">
    <property type="entry name" value="PBP1_LacI_sugar_binding-like"/>
    <property type="match status" value="1"/>
</dbReference>
<reference evidence="5 6" key="1">
    <citation type="submission" date="2019-10" db="EMBL/GenBank/DDBJ databases">
        <title>Complete genome sequences for adaption low water activity.</title>
        <authorList>
            <person name="Zhao L."/>
            <person name="Zhong J."/>
        </authorList>
    </citation>
    <scope>NUCLEOTIDE SEQUENCE [LARGE SCALE GENOMIC DNA]</scope>
    <source>
        <strain evidence="5 6">FDU301</strain>
    </source>
</reference>
<dbReference type="SUPFAM" id="SSF53822">
    <property type="entry name" value="Periplasmic binding protein-like I"/>
    <property type="match status" value="1"/>
</dbReference>
<dbReference type="PROSITE" id="PS00356">
    <property type="entry name" value="HTH_LACI_1"/>
    <property type="match status" value="1"/>
</dbReference>
<sequence>MTTIKDIARVAGVSVTTVSRALNGYSDVNEKTRQKIAAVAKELNYSPNTLARGLVMQKSKTIGLLVSGISRESVKDNFTFEVLCGVNERASTLGYDLILFNTNTMMQREKTYTQLCRERRVDGAIIQGIKKEDPYLKEVVESDIPCVLVDIPVHSNSVGYVTTDNALGAKKAVEHLASLGHQHIGMINGHEDAFVSQERLNGYREALKECGLSFRSEWVVSGNFEEKKAEKAARELINRHKEVTAIFCASDLMALGALKACKELGLQVPKDISIVGYDNIVLASYSSPNLTTVGQEVYQIGYQAADLLIEMLEGKETNMKRYLDTKLIIRESTAKNHN</sequence>
<evidence type="ECO:0000256" key="2">
    <source>
        <dbReference type="ARBA" id="ARBA00023125"/>
    </source>
</evidence>
<dbReference type="Proteomes" id="UP000501076">
    <property type="component" value="Chromosome"/>
</dbReference>
<dbReference type="PANTHER" id="PTHR30146:SF109">
    <property type="entry name" value="HTH-TYPE TRANSCRIPTIONAL REGULATOR GALS"/>
    <property type="match status" value="1"/>
</dbReference>
<dbReference type="Gene3D" id="1.10.260.40">
    <property type="entry name" value="lambda repressor-like DNA-binding domains"/>
    <property type="match status" value="1"/>
</dbReference>
<evidence type="ECO:0000256" key="3">
    <source>
        <dbReference type="ARBA" id="ARBA00023163"/>
    </source>
</evidence>
<dbReference type="GO" id="GO:0003700">
    <property type="term" value="F:DNA-binding transcription factor activity"/>
    <property type="evidence" value="ECO:0007669"/>
    <property type="project" value="TreeGrafter"/>
</dbReference>
<evidence type="ECO:0000313" key="6">
    <source>
        <dbReference type="Proteomes" id="UP000501076"/>
    </source>
</evidence>
<name>A0A6M6DRS9_PRIMG</name>
<dbReference type="PRINTS" id="PR00036">
    <property type="entry name" value="HTHLACI"/>
</dbReference>
<dbReference type="PANTHER" id="PTHR30146">
    <property type="entry name" value="LACI-RELATED TRANSCRIPTIONAL REPRESSOR"/>
    <property type="match status" value="1"/>
</dbReference>
<gene>
    <name evidence="5" type="ORF">FDZ14_07465</name>
</gene>
<dbReference type="Pfam" id="PF00356">
    <property type="entry name" value="LacI"/>
    <property type="match status" value="1"/>
</dbReference>
<dbReference type="SUPFAM" id="SSF47413">
    <property type="entry name" value="lambda repressor-like DNA-binding domains"/>
    <property type="match status" value="1"/>
</dbReference>
<evidence type="ECO:0000313" key="5">
    <source>
        <dbReference type="EMBL" id="QJX76044.1"/>
    </source>
</evidence>
<accession>A0A6M6DRS9</accession>
<dbReference type="PROSITE" id="PS50932">
    <property type="entry name" value="HTH_LACI_2"/>
    <property type="match status" value="1"/>
</dbReference>
<dbReference type="InterPro" id="IPR028082">
    <property type="entry name" value="Peripla_BP_I"/>
</dbReference>
<dbReference type="InterPro" id="IPR046335">
    <property type="entry name" value="LacI/GalR-like_sensor"/>
</dbReference>
<evidence type="ECO:0000259" key="4">
    <source>
        <dbReference type="PROSITE" id="PS50932"/>
    </source>
</evidence>
<organism evidence="5 6">
    <name type="scientific">Priestia megaterium</name>
    <name type="common">Bacillus megaterium</name>
    <dbReference type="NCBI Taxonomy" id="1404"/>
    <lineage>
        <taxon>Bacteria</taxon>
        <taxon>Bacillati</taxon>
        <taxon>Bacillota</taxon>
        <taxon>Bacilli</taxon>
        <taxon>Bacillales</taxon>
        <taxon>Bacillaceae</taxon>
        <taxon>Priestia</taxon>
    </lineage>
</organism>
<dbReference type="Gene3D" id="3.40.50.2300">
    <property type="match status" value="2"/>
</dbReference>
<keyword evidence="1" id="KW-0805">Transcription regulation</keyword>
<dbReference type="CDD" id="cd01392">
    <property type="entry name" value="HTH_LacI"/>
    <property type="match status" value="1"/>
</dbReference>
<feature type="domain" description="HTH lacI-type" evidence="4">
    <location>
        <begin position="2"/>
        <end position="56"/>
    </location>
</feature>
<keyword evidence="2" id="KW-0238">DNA-binding</keyword>
<proteinExistence type="predicted"/>
<dbReference type="EMBL" id="CP045272">
    <property type="protein sequence ID" value="QJX76044.1"/>
    <property type="molecule type" value="Genomic_DNA"/>
</dbReference>
<keyword evidence="3" id="KW-0804">Transcription</keyword>
<dbReference type="InterPro" id="IPR000843">
    <property type="entry name" value="HTH_LacI"/>
</dbReference>
<dbReference type="InterPro" id="IPR010982">
    <property type="entry name" value="Lambda_DNA-bd_dom_sf"/>
</dbReference>
<dbReference type="AlphaFoldDB" id="A0A6M6DRS9"/>
<evidence type="ECO:0000256" key="1">
    <source>
        <dbReference type="ARBA" id="ARBA00023015"/>
    </source>
</evidence>
<protein>
    <submittedName>
        <fullName evidence="5">Substrate-binding domain-containing protein</fullName>
    </submittedName>
</protein>